<keyword evidence="4" id="KW-1133">Transmembrane helix</keyword>
<feature type="transmembrane region" description="Helical" evidence="4">
    <location>
        <begin position="314"/>
        <end position="330"/>
    </location>
</feature>
<feature type="transmembrane region" description="Helical" evidence="4">
    <location>
        <begin position="285"/>
        <end position="308"/>
    </location>
</feature>
<keyword evidence="4" id="KW-0472">Membrane</keyword>
<evidence type="ECO:0000256" key="2">
    <source>
        <dbReference type="ARBA" id="ARBA00022676"/>
    </source>
</evidence>
<dbReference type="PANTHER" id="PTHR43630:SF1">
    <property type="entry name" value="POLY-BETA-1,6-N-ACETYL-D-GLUCOSAMINE SYNTHASE"/>
    <property type="match status" value="1"/>
</dbReference>
<protein>
    <submittedName>
        <fullName evidence="6">Glycosyltransferase</fullName>
    </submittedName>
</protein>
<feature type="transmembrane region" description="Helical" evidence="4">
    <location>
        <begin position="6"/>
        <end position="24"/>
    </location>
</feature>
<evidence type="ECO:0000259" key="5">
    <source>
        <dbReference type="Pfam" id="PF00535"/>
    </source>
</evidence>
<dbReference type="Pfam" id="PF00535">
    <property type="entry name" value="Glycos_transf_2"/>
    <property type="match status" value="1"/>
</dbReference>
<dbReference type="Gene3D" id="3.90.550.10">
    <property type="entry name" value="Spore Coat Polysaccharide Biosynthesis Protein SpsA, Chain A"/>
    <property type="match status" value="1"/>
</dbReference>
<dbReference type="InterPro" id="IPR001173">
    <property type="entry name" value="Glyco_trans_2-like"/>
</dbReference>
<reference evidence="6 7" key="1">
    <citation type="submission" date="2021-03" db="EMBL/GenBank/DDBJ databases">
        <title>Winogradskyella sp. nov., isolated from costal sediment.</title>
        <authorList>
            <person name="Gao C."/>
        </authorList>
    </citation>
    <scope>NUCLEOTIDE SEQUENCE [LARGE SCALE GENOMIC DNA]</scope>
    <source>
        <strain evidence="6 7">DF17</strain>
    </source>
</reference>
<gene>
    <name evidence="6" type="ORF">J4050_02610</name>
</gene>
<dbReference type="RefSeq" id="WP_208152398.1">
    <property type="nucleotide sequence ID" value="NZ_JAGEVF010000002.1"/>
</dbReference>
<evidence type="ECO:0000313" key="6">
    <source>
        <dbReference type="EMBL" id="MBO3115619.1"/>
    </source>
</evidence>
<name>A0ABS3SYT5_9FLAO</name>
<dbReference type="EMBL" id="JAGEVF010000002">
    <property type="protein sequence ID" value="MBO3115619.1"/>
    <property type="molecule type" value="Genomic_DNA"/>
</dbReference>
<dbReference type="PANTHER" id="PTHR43630">
    <property type="entry name" value="POLY-BETA-1,6-N-ACETYL-D-GLUCOSAMINE SYNTHASE"/>
    <property type="match status" value="1"/>
</dbReference>
<feature type="domain" description="Glycosyltransferase 2-like" evidence="5">
    <location>
        <begin position="42"/>
        <end position="175"/>
    </location>
</feature>
<dbReference type="InterPro" id="IPR029044">
    <property type="entry name" value="Nucleotide-diphossugar_trans"/>
</dbReference>
<sequence>MISSVFIVIVLFYLLLIGLFSFGFDRVKEFQLRDIEPKTRFTIIIPFRNEEQQLPYLLESLLNLNYPKSYFEVILVDDDSEDHSLALINKTIKTTRKPYTISVLKNKRVSNSPKKDAITTAIAKAKYDWIVTTDADCAVPKYWLDAFDDFIQTKDFHCITGLVTLTNTTTFFKRFQALDFLSLQGVTIGGFGIKRPFLSNGANMAYLKSEFESLNGFEGNNHIASGDDVFLLDKFIRKNKNKVGHLKCDKSIVTTHPERNLSNLIQQRLRWASKTSQTGNNFTKLVGLTVFITNLVCVLLIALVLFGFLNLKTAALLFILKFCIDFLLLFKVSRFFKQEELLISYVFSSCIYPFFSVYIAALSLFSSFNWKGRTFKS</sequence>
<comment type="caution">
    <text evidence="6">The sequence shown here is derived from an EMBL/GenBank/DDBJ whole genome shotgun (WGS) entry which is preliminary data.</text>
</comment>
<keyword evidence="4" id="KW-0812">Transmembrane</keyword>
<evidence type="ECO:0000256" key="1">
    <source>
        <dbReference type="ARBA" id="ARBA00006739"/>
    </source>
</evidence>
<keyword evidence="3" id="KW-0808">Transferase</keyword>
<accession>A0ABS3SYT5</accession>
<evidence type="ECO:0000313" key="7">
    <source>
        <dbReference type="Proteomes" id="UP000676776"/>
    </source>
</evidence>
<keyword evidence="7" id="KW-1185">Reference proteome</keyword>
<dbReference type="Proteomes" id="UP000676776">
    <property type="component" value="Unassembled WGS sequence"/>
</dbReference>
<dbReference type="SUPFAM" id="SSF53448">
    <property type="entry name" value="Nucleotide-diphospho-sugar transferases"/>
    <property type="match status" value="1"/>
</dbReference>
<proteinExistence type="inferred from homology"/>
<keyword evidence="2" id="KW-0328">Glycosyltransferase</keyword>
<feature type="transmembrane region" description="Helical" evidence="4">
    <location>
        <begin position="342"/>
        <end position="365"/>
    </location>
</feature>
<comment type="similarity">
    <text evidence="1">Belongs to the glycosyltransferase 2 family.</text>
</comment>
<organism evidence="6 7">
    <name type="scientific">Winogradskyella pelagia</name>
    <dbReference type="NCBI Taxonomy" id="2819984"/>
    <lineage>
        <taxon>Bacteria</taxon>
        <taxon>Pseudomonadati</taxon>
        <taxon>Bacteroidota</taxon>
        <taxon>Flavobacteriia</taxon>
        <taxon>Flavobacteriales</taxon>
        <taxon>Flavobacteriaceae</taxon>
        <taxon>Winogradskyella</taxon>
    </lineage>
</organism>
<evidence type="ECO:0000256" key="4">
    <source>
        <dbReference type="SAM" id="Phobius"/>
    </source>
</evidence>
<evidence type="ECO:0000256" key="3">
    <source>
        <dbReference type="ARBA" id="ARBA00022679"/>
    </source>
</evidence>